<reference evidence="2 3" key="1">
    <citation type="submission" date="2021-06" db="EMBL/GenBank/DDBJ databases">
        <title>Halomicroarcula sp. a new haloarchaeum isolated from saline soil.</title>
        <authorList>
            <person name="Duran-Viseras A."/>
            <person name="Sanchez-Porro C."/>
            <person name="Ventosa A."/>
        </authorList>
    </citation>
    <scope>NUCLEOTIDE SEQUENCE [LARGE SCALE GENOMIC DNA]</scope>
    <source>
        <strain evidence="2 3">F27</strain>
    </source>
</reference>
<proteinExistence type="predicted"/>
<evidence type="ECO:0000313" key="2">
    <source>
        <dbReference type="EMBL" id="MBX0293526.1"/>
    </source>
</evidence>
<dbReference type="AlphaFoldDB" id="A0AAW4P6B2"/>
<evidence type="ECO:0000313" key="3">
    <source>
        <dbReference type="Proteomes" id="UP001430455"/>
    </source>
</evidence>
<keyword evidence="3" id="KW-1185">Reference proteome</keyword>
<sequence length="161" mass="17502">MDVSDRSRSRVTEWLERIESEVGSPTVTQTTFEVAEDGYRRALDQAEEGYIDVQAVVRDGSGAVLLNEEDGGWGVPQGQPRDDERLTEATERIVRDATGVDCVVTDATSATISGIRNADDPSAPAVYRLGVVFTAELAEAEETTDEAVRWDTDPDPVAELV</sequence>
<dbReference type="InterPro" id="IPR015797">
    <property type="entry name" value="NUDIX_hydrolase-like_dom_sf"/>
</dbReference>
<dbReference type="Gene3D" id="3.90.79.10">
    <property type="entry name" value="Nucleoside Triphosphate Pyrophosphohydrolase"/>
    <property type="match status" value="1"/>
</dbReference>
<dbReference type="RefSeq" id="WP_220578239.1">
    <property type="nucleotide sequence ID" value="NZ_RKLT01000001.1"/>
</dbReference>
<feature type="region of interest" description="Disordered" evidence="1">
    <location>
        <begin position="141"/>
        <end position="161"/>
    </location>
</feature>
<dbReference type="Proteomes" id="UP001430455">
    <property type="component" value="Unassembled WGS sequence"/>
</dbReference>
<protein>
    <recommendedName>
        <fullName evidence="4">Nudix hydrolase domain-containing protein</fullName>
    </recommendedName>
</protein>
<name>A0AAW4P6B2_9EURY</name>
<organism evidence="2 3">
    <name type="scientific">Haloarcula nitratireducens</name>
    <dbReference type="NCBI Taxonomy" id="2487749"/>
    <lineage>
        <taxon>Archaea</taxon>
        <taxon>Methanobacteriati</taxon>
        <taxon>Methanobacteriota</taxon>
        <taxon>Stenosarchaea group</taxon>
        <taxon>Halobacteria</taxon>
        <taxon>Halobacteriales</taxon>
        <taxon>Haloarculaceae</taxon>
        <taxon>Haloarcula</taxon>
    </lineage>
</organism>
<evidence type="ECO:0000256" key="1">
    <source>
        <dbReference type="SAM" id="MobiDB-lite"/>
    </source>
</evidence>
<comment type="caution">
    <text evidence="2">The sequence shown here is derived from an EMBL/GenBank/DDBJ whole genome shotgun (WGS) entry which is preliminary data.</text>
</comment>
<gene>
    <name evidence="2" type="ORF">EGH23_01370</name>
</gene>
<accession>A0AAW4P6B2</accession>
<dbReference type="EMBL" id="RKLT01000001">
    <property type="protein sequence ID" value="MBX0293526.1"/>
    <property type="molecule type" value="Genomic_DNA"/>
</dbReference>
<evidence type="ECO:0008006" key="4">
    <source>
        <dbReference type="Google" id="ProtNLM"/>
    </source>
</evidence>
<dbReference type="SUPFAM" id="SSF55811">
    <property type="entry name" value="Nudix"/>
    <property type="match status" value="1"/>
</dbReference>